<dbReference type="AlphaFoldDB" id="A0AAP3Q1T9"/>
<protein>
    <submittedName>
        <fullName evidence="1">Uncharacterized protein</fullName>
    </submittedName>
</protein>
<dbReference type="RefSeq" id="WP_195371539.1">
    <property type="nucleotide sequence ID" value="NZ_JADPAO010000009.1"/>
</dbReference>
<dbReference type="EMBL" id="JAQLYE010000006">
    <property type="protein sequence ID" value="MDB8017281.1"/>
    <property type="molecule type" value="Genomic_DNA"/>
</dbReference>
<sequence>MEFVIKGMKYNTEKMEKVAEVRKWYRVDTFLTRSMYPGKEVGRTYPCELWKSAKGNWLLTHEEDYSTYGEAIQEEEAKSLLMRHATDIYEKMFGELPEA</sequence>
<name>A0AAP3Q1T9_9FIRM</name>
<proteinExistence type="predicted"/>
<dbReference type="Proteomes" id="UP001212823">
    <property type="component" value="Unassembled WGS sequence"/>
</dbReference>
<evidence type="ECO:0000313" key="2">
    <source>
        <dbReference type="Proteomes" id="UP001212823"/>
    </source>
</evidence>
<accession>A0AAP3Q1T9</accession>
<evidence type="ECO:0000313" key="1">
    <source>
        <dbReference type="EMBL" id="MDB8017281.1"/>
    </source>
</evidence>
<reference evidence="1" key="1">
    <citation type="submission" date="2023-01" db="EMBL/GenBank/DDBJ databases">
        <title>Human gut microbiome strain richness.</title>
        <authorList>
            <person name="Chen-Liaw A."/>
        </authorList>
    </citation>
    <scope>NUCLEOTIDE SEQUENCE</scope>
    <source>
        <strain evidence="1">1001283st1_D2_1001283B150209_150212</strain>
    </source>
</reference>
<organism evidence="1 2">
    <name type="scientific">Agathobacter rectalis</name>
    <dbReference type="NCBI Taxonomy" id="39491"/>
    <lineage>
        <taxon>Bacteria</taxon>
        <taxon>Bacillati</taxon>
        <taxon>Bacillota</taxon>
        <taxon>Clostridia</taxon>
        <taxon>Lachnospirales</taxon>
        <taxon>Lachnospiraceae</taxon>
        <taxon>Agathobacter</taxon>
    </lineage>
</organism>
<comment type="caution">
    <text evidence="1">The sequence shown here is derived from an EMBL/GenBank/DDBJ whole genome shotgun (WGS) entry which is preliminary data.</text>
</comment>
<gene>
    <name evidence="1" type="ORF">PNE45_04460</name>
</gene>